<comment type="caution">
    <text evidence="4">The sequence shown here is derived from an EMBL/GenBank/DDBJ whole genome shotgun (WGS) entry which is preliminary data.</text>
</comment>
<evidence type="ECO:0000259" key="3">
    <source>
        <dbReference type="Pfam" id="PF13621"/>
    </source>
</evidence>
<dbReference type="InterPro" id="IPR041667">
    <property type="entry name" value="Cupin_8"/>
</dbReference>
<evidence type="ECO:0000256" key="2">
    <source>
        <dbReference type="SAM" id="MobiDB-lite"/>
    </source>
</evidence>
<dbReference type="AlphaFoldDB" id="A0AAW1SIH5"/>
<organism evidence="4 5">
    <name type="scientific">Apatococcus fuscideae</name>
    <dbReference type="NCBI Taxonomy" id="2026836"/>
    <lineage>
        <taxon>Eukaryota</taxon>
        <taxon>Viridiplantae</taxon>
        <taxon>Chlorophyta</taxon>
        <taxon>core chlorophytes</taxon>
        <taxon>Trebouxiophyceae</taxon>
        <taxon>Chlorellales</taxon>
        <taxon>Chlorellaceae</taxon>
        <taxon>Apatococcus</taxon>
    </lineage>
</organism>
<accession>A0AAW1SIH5</accession>
<dbReference type="PANTHER" id="PTHR12461:SF102">
    <property type="entry name" value="LYSINE-SPECIFIC DEMETHYLASE JMJ31"/>
    <property type="match status" value="1"/>
</dbReference>
<evidence type="ECO:0000256" key="1">
    <source>
        <dbReference type="ARBA" id="ARBA00006801"/>
    </source>
</evidence>
<proteinExistence type="inferred from homology"/>
<protein>
    <recommendedName>
        <fullName evidence="3">Cupin-like domain-containing protein</fullName>
    </recommendedName>
</protein>
<dbReference type="SUPFAM" id="SSF51197">
    <property type="entry name" value="Clavaminate synthase-like"/>
    <property type="match status" value="1"/>
</dbReference>
<reference evidence="4 5" key="1">
    <citation type="journal article" date="2024" name="Nat. Commun.">
        <title>Phylogenomics reveals the evolutionary origins of lichenization in chlorophyte algae.</title>
        <authorList>
            <person name="Puginier C."/>
            <person name="Libourel C."/>
            <person name="Otte J."/>
            <person name="Skaloud P."/>
            <person name="Haon M."/>
            <person name="Grisel S."/>
            <person name="Petersen M."/>
            <person name="Berrin J.G."/>
            <person name="Delaux P.M."/>
            <person name="Dal Grande F."/>
            <person name="Keller J."/>
        </authorList>
    </citation>
    <scope>NUCLEOTIDE SEQUENCE [LARGE SCALE GENOMIC DNA]</scope>
    <source>
        <strain evidence="4 5">SAG 2523</strain>
    </source>
</reference>
<dbReference type="EMBL" id="JALJOV010001570">
    <property type="protein sequence ID" value="KAK9846083.1"/>
    <property type="molecule type" value="Genomic_DNA"/>
</dbReference>
<feature type="region of interest" description="Disordered" evidence="2">
    <location>
        <begin position="92"/>
        <end position="112"/>
    </location>
</feature>
<evidence type="ECO:0000313" key="5">
    <source>
        <dbReference type="Proteomes" id="UP001485043"/>
    </source>
</evidence>
<dbReference type="PANTHER" id="PTHR12461">
    <property type="entry name" value="HYPOXIA-INDUCIBLE FACTOR 1 ALPHA INHIBITOR-RELATED"/>
    <property type="match status" value="1"/>
</dbReference>
<feature type="compositionally biased region" description="Polar residues" evidence="2">
    <location>
        <begin position="92"/>
        <end position="103"/>
    </location>
</feature>
<evidence type="ECO:0000313" key="4">
    <source>
        <dbReference type="EMBL" id="KAK9846083.1"/>
    </source>
</evidence>
<dbReference type="Pfam" id="PF13621">
    <property type="entry name" value="Cupin_8"/>
    <property type="match status" value="1"/>
</dbReference>
<dbReference type="Gene3D" id="2.60.120.650">
    <property type="entry name" value="Cupin"/>
    <property type="match status" value="1"/>
</dbReference>
<sequence>MVRLKKARKVPAAVLTAQAFRALEEDAVPCHILGALEDWPAAQLWQEERGLQHLNELAGAQEVQAMTSSSSYFQGDMGSHEPTTCTFQSFLSSRTPAGSSEPNQAALASASPGQAGPAALKALMADVRCPAFLPCAPSEINLWMSMRGSCSSLHYDPYQNLLAVVRGCKTVHLYPPDCGPDLSPRPVWGESPNHSTVNSFQPDSELYPGLERALSSRVTCHLQSHQLHLFMYT</sequence>
<feature type="domain" description="Cupin-like" evidence="3">
    <location>
        <begin position="17"/>
        <end position="223"/>
    </location>
</feature>
<name>A0AAW1SIH5_9CHLO</name>
<gene>
    <name evidence="4" type="ORF">WJX84_011322</name>
</gene>
<comment type="similarity">
    <text evidence="1">Belongs to the JARID1 histone demethylase family.</text>
</comment>
<dbReference type="Proteomes" id="UP001485043">
    <property type="component" value="Unassembled WGS sequence"/>
</dbReference>
<keyword evidence="5" id="KW-1185">Reference proteome</keyword>